<proteinExistence type="predicted"/>
<dbReference type="HOGENOM" id="CLU_107036_0_0_3"/>
<feature type="domain" description="Putative restriction endonuclease" evidence="1">
    <location>
        <begin position="11"/>
        <end position="176"/>
    </location>
</feature>
<dbReference type="CDD" id="cd06260">
    <property type="entry name" value="DUF820-like"/>
    <property type="match status" value="1"/>
</dbReference>
<dbReference type="Proteomes" id="UP000003835">
    <property type="component" value="Unassembled WGS sequence"/>
</dbReference>
<sequence>MTTTTQTLTLADFLKLPETQPPREFMDGKIYQKPIPQGKHSTLQICLANTVNEVGFPEKIAYAFPELRCTFGGRSIVPDVAVFQWERIPFDADGEVANVFECSPDWTIEILSSDRSQTKVTDNILFCLRDQTRLGWLIDPHEKAVICFYPNQLPEIIRQPEDRLPVPDFLSLQLTIEQVFSWLKLGQRL</sequence>
<dbReference type="Gene3D" id="3.90.1570.10">
    <property type="entry name" value="tt1808, chain A"/>
    <property type="match status" value="1"/>
</dbReference>
<keyword evidence="3" id="KW-1185">Reference proteome</keyword>
<protein>
    <recommendedName>
        <fullName evidence="1">Putative restriction endonuclease domain-containing protein</fullName>
    </recommendedName>
</protein>
<accession>B4VLA4</accession>
<dbReference type="PANTHER" id="PTHR34107:SF8">
    <property type="entry name" value="UNIDENTIFIED OPEN READING FRAME"/>
    <property type="match status" value="1"/>
</dbReference>
<dbReference type="EMBL" id="DS989844">
    <property type="protein sequence ID" value="EDX77439.1"/>
    <property type="molecule type" value="Genomic_DNA"/>
</dbReference>
<evidence type="ECO:0000313" key="3">
    <source>
        <dbReference type="Proteomes" id="UP000003835"/>
    </source>
</evidence>
<reference evidence="2 3" key="1">
    <citation type="submission" date="2008-07" db="EMBL/GenBank/DDBJ databases">
        <authorList>
            <person name="Tandeau de Marsac N."/>
            <person name="Ferriera S."/>
            <person name="Johnson J."/>
            <person name="Kravitz S."/>
            <person name="Beeson K."/>
            <person name="Sutton G."/>
            <person name="Rogers Y.-H."/>
            <person name="Friedman R."/>
            <person name="Frazier M."/>
            <person name="Venter J.C."/>
        </authorList>
    </citation>
    <scope>NUCLEOTIDE SEQUENCE [LARGE SCALE GENOMIC DNA]</scope>
    <source>
        <strain evidence="2 3">PCC 7420</strain>
    </source>
</reference>
<dbReference type="RefSeq" id="WP_006099547.1">
    <property type="nucleotide sequence ID" value="NZ_DS989844.1"/>
</dbReference>
<name>B4VLA4_9CYAN</name>
<evidence type="ECO:0000313" key="2">
    <source>
        <dbReference type="EMBL" id="EDX77439.1"/>
    </source>
</evidence>
<dbReference type="Pfam" id="PF05685">
    <property type="entry name" value="Uma2"/>
    <property type="match status" value="1"/>
</dbReference>
<organism evidence="2 3">
    <name type="scientific">Coleofasciculus chthonoplastes PCC 7420</name>
    <dbReference type="NCBI Taxonomy" id="118168"/>
    <lineage>
        <taxon>Bacteria</taxon>
        <taxon>Bacillati</taxon>
        <taxon>Cyanobacteriota</taxon>
        <taxon>Cyanophyceae</taxon>
        <taxon>Coleofasciculales</taxon>
        <taxon>Coleofasciculaceae</taxon>
        <taxon>Coleofasciculus</taxon>
    </lineage>
</organism>
<dbReference type="eggNOG" id="COG4636">
    <property type="taxonomic scope" value="Bacteria"/>
</dbReference>
<dbReference type="InterPro" id="IPR008538">
    <property type="entry name" value="Uma2"/>
</dbReference>
<gene>
    <name evidence="2" type="ORF">MC7420_576</name>
</gene>
<dbReference type="SUPFAM" id="SSF52980">
    <property type="entry name" value="Restriction endonuclease-like"/>
    <property type="match status" value="1"/>
</dbReference>
<dbReference type="OrthoDB" id="517930at2"/>
<dbReference type="STRING" id="118168.MC7420_576"/>
<dbReference type="InterPro" id="IPR011335">
    <property type="entry name" value="Restrct_endonuc-II-like"/>
</dbReference>
<dbReference type="PANTHER" id="PTHR34107">
    <property type="entry name" value="SLL0198 PROTEIN-RELATED"/>
    <property type="match status" value="1"/>
</dbReference>
<dbReference type="AlphaFoldDB" id="B4VLA4"/>
<dbReference type="InterPro" id="IPR012296">
    <property type="entry name" value="Nuclease_put_TT1808"/>
</dbReference>
<evidence type="ECO:0000259" key="1">
    <source>
        <dbReference type="Pfam" id="PF05685"/>
    </source>
</evidence>